<feature type="transmembrane region" description="Helical" evidence="7">
    <location>
        <begin position="46"/>
        <end position="69"/>
    </location>
</feature>
<protein>
    <submittedName>
        <fullName evidence="8">Chromate transport protein</fullName>
    </submittedName>
</protein>
<feature type="transmembrane region" description="Helical" evidence="7">
    <location>
        <begin position="143"/>
        <end position="173"/>
    </location>
</feature>
<evidence type="ECO:0000256" key="5">
    <source>
        <dbReference type="ARBA" id="ARBA00022989"/>
    </source>
</evidence>
<feature type="transmembrane region" description="Helical" evidence="7">
    <location>
        <begin position="6"/>
        <end position="25"/>
    </location>
</feature>
<reference evidence="8" key="1">
    <citation type="submission" date="2020-07" db="EMBL/GenBank/DDBJ databases">
        <title>Koleobacter methoxysyntrophicus gen. nov., sp. nov., a novel anaerobic bacterium isolated from deep subsurface oil field and proposal of Koleobacterales ord. nov. in the phylum Firmicutes.</title>
        <authorList>
            <person name="Sakamoto S."/>
            <person name="Tamaki H."/>
        </authorList>
    </citation>
    <scope>NUCLEOTIDE SEQUENCE</scope>
    <source>
        <strain evidence="8">NRmbB1</strain>
    </source>
</reference>
<feature type="transmembrane region" description="Helical" evidence="7">
    <location>
        <begin position="75"/>
        <end position="100"/>
    </location>
</feature>
<dbReference type="PANTHER" id="PTHR43663:SF2">
    <property type="entry name" value="CHROMATE TRANSPORT PROTEIN-RELATED"/>
    <property type="match status" value="1"/>
</dbReference>
<evidence type="ECO:0000256" key="6">
    <source>
        <dbReference type="ARBA" id="ARBA00023136"/>
    </source>
</evidence>
<evidence type="ECO:0000313" key="9">
    <source>
        <dbReference type="Proteomes" id="UP000662904"/>
    </source>
</evidence>
<proteinExistence type="inferred from homology"/>
<organism evidence="8 9">
    <name type="scientific">Koleobacter methoxysyntrophicus</name>
    <dbReference type="NCBI Taxonomy" id="2751313"/>
    <lineage>
        <taxon>Bacteria</taxon>
        <taxon>Bacillati</taxon>
        <taxon>Bacillota</taxon>
        <taxon>Clostridia</taxon>
        <taxon>Koleobacterales</taxon>
        <taxon>Koleobacteraceae</taxon>
        <taxon>Koleobacter</taxon>
    </lineage>
</organism>
<dbReference type="Proteomes" id="UP000662904">
    <property type="component" value="Chromosome"/>
</dbReference>
<keyword evidence="6 7" id="KW-0472">Membrane</keyword>
<evidence type="ECO:0000313" key="8">
    <source>
        <dbReference type="EMBL" id="QSQ08157.1"/>
    </source>
</evidence>
<dbReference type="Pfam" id="PF02417">
    <property type="entry name" value="Chromate_transp"/>
    <property type="match status" value="1"/>
</dbReference>
<dbReference type="AlphaFoldDB" id="A0A8A0RL01"/>
<dbReference type="GO" id="GO:0005886">
    <property type="term" value="C:plasma membrane"/>
    <property type="evidence" value="ECO:0007669"/>
    <property type="project" value="UniProtKB-SubCell"/>
</dbReference>
<dbReference type="KEGG" id="kme:H0A61_00477"/>
<comment type="subcellular location">
    <subcellularLocation>
        <location evidence="1">Cell membrane</location>
        <topology evidence="1">Multi-pass membrane protein</topology>
    </subcellularLocation>
</comment>
<comment type="similarity">
    <text evidence="2">Belongs to the chromate ion transporter (CHR) (TC 2.A.51) family.</text>
</comment>
<gene>
    <name evidence="8" type="primary">chrA_1</name>
    <name evidence="8" type="ORF">H0A61_00477</name>
</gene>
<dbReference type="InterPro" id="IPR052518">
    <property type="entry name" value="CHR_Transporter"/>
</dbReference>
<sequence length="184" mass="20058">MLKNLAKLFFIFLKIGAFTFGGGYAMISLIEVEIVDKQKWLKSEDFVDIIGVVQTIPGALAVNMASFIGYKLFGIPGAISAGLGVITPSFIIILAISILYNQFKNMELVNKFFMGIRPAVVSLIVVAIIKLSNLIEKNVFNVFIFTGSVIGIVLLDIHPIVIILTAAITGYLTESRRGKGHAKH</sequence>
<accession>A0A8A0RL01</accession>
<evidence type="ECO:0000256" key="4">
    <source>
        <dbReference type="ARBA" id="ARBA00022692"/>
    </source>
</evidence>
<dbReference type="EMBL" id="CP059066">
    <property type="protein sequence ID" value="QSQ08157.1"/>
    <property type="molecule type" value="Genomic_DNA"/>
</dbReference>
<dbReference type="PANTHER" id="PTHR43663">
    <property type="entry name" value="CHROMATE TRANSPORT PROTEIN-RELATED"/>
    <property type="match status" value="1"/>
</dbReference>
<keyword evidence="3" id="KW-1003">Cell membrane</keyword>
<name>A0A8A0RL01_9FIRM</name>
<evidence type="ECO:0000256" key="2">
    <source>
        <dbReference type="ARBA" id="ARBA00005262"/>
    </source>
</evidence>
<feature type="transmembrane region" description="Helical" evidence="7">
    <location>
        <begin position="112"/>
        <end position="131"/>
    </location>
</feature>
<dbReference type="GO" id="GO:0015109">
    <property type="term" value="F:chromate transmembrane transporter activity"/>
    <property type="evidence" value="ECO:0007669"/>
    <property type="project" value="InterPro"/>
</dbReference>
<keyword evidence="4 7" id="KW-0812">Transmembrane</keyword>
<evidence type="ECO:0000256" key="3">
    <source>
        <dbReference type="ARBA" id="ARBA00022475"/>
    </source>
</evidence>
<evidence type="ECO:0000256" key="1">
    <source>
        <dbReference type="ARBA" id="ARBA00004651"/>
    </source>
</evidence>
<evidence type="ECO:0000256" key="7">
    <source>
        <dbReference type="SAM" id="Phobius"/>
    </source>
</evidence>
<keyword evidence="5 7" id="KW-1133">Transmembrane helix</keyword>
<keyword evidence="9" id="KW-1185">Reference proteome</keyword>
<dbReference type="InterPro" id="IPR003370">
    <property type="entry name" value="Chromate_transpt"/>
</dbReference>